<gene>
    <name evidence="2" type="ORF">EV662_104225</name>
</gene>
<proteinExistence type="predicted"/>
<dbReference type="Proteomes" id="UP000294835">
    <property type="component" value="Unassembled WGS sequence"/>
</dbReference>
<evidence type="ECO:0000313" key="2">
    <source>
        <dbReference type="EMBL" id="TCP41881.1"/>
    </source>
</evidence>
<dbReference type="EMBL" id="SLXP01000004">
    <property type="protein sequence ID" value="TCP41881.1"/>
    <property type="molecule type" value="Genomic_DNA"/>
</dbReference>
<dbReference type="InterPro" id="IPR003692">
    <property type="entry name" value="Hydantoinase_B"/>
</dbReference>
<organism evidence="2 3">
    <name type="scientific">Rhodovulum marinum</name>
    <dbReference type="NCBI Taxonomy" id="320662"/>
    <lineage>
        <taxon>Bacteria</taxon>
        <taxon>Pseudomonadati</taxon>
        <taxon>Pseudomonadota</taxon>
        <taxon>Alphaproteobacteria</taxon>
        <taxon>Rhodobacterales</taxon>
        <taxon>Paracoccaceae</taxon>
        <taxon>Rhodovulum</taxon>
    </lineage>
</organism>
<dbReference type="GO" id="GO:0003824">
    <property type="term" value="F:catalytic activity"/>
    <property type="evidence" value="ECO:0007669"/>
    <property type="project" value="InterPro"/>
</dbReference>
<reference evidence="2 3" key="1">
    <citation type="submission" date="2019-03" db="EMBL/GenBank/DDBJ databases">
        <title>Genomic Encyclopedia of Type Strains, Phase IV (KMG-IV): sequencing the most valuable type-strain genomes for metagenomic binning, comparative biology and taxonomic classification.</title>
        <authorList>
            <person name="Goeker M."/>
        </authorList>
    </citation>
    <scope>NUCLEOTIDE SEQUENCE [LARGE SCALE GENOMIC DNA]</scope>
    <source>
        <strain evidence="2 3">DSM 18063</strain>
    </source>
</reference>
<accession>A0A4R2Q5B0</accession>
<name>A0A4R2Q5B0_9RHOB</name>
<feature type="domain" description="Hydantoinase B/oxoprolinase" evidence="1">
    <location>
        <begin position="17"/>
        <end position="172"/>
    </location>
</feature>
<dbReference type="AlphaFoldDB" id="A0A4R2Q5B0"/>
<dbReference type="Pfam" id="PF02538">
    <property type="entry name" value="Hydantoinase_B"/>
    <property type="match status" value="1"/>
</dbReference>
<protein>
    <submittedName>
        <fullName evidence="2">Hydantoinase/oxoprolinase-like protein</fullName>
    </submittedName>
</protein>
<comment type="caution">
    <text evidence="2">The sequence shown here is derived from an EMBL/GenBank/DDBJ whole genome shotgun (WGS) entry which is preliminary data.</text>
</comment>
<sequence>MLVVEHRALAQHRRRGAGGFSASATSVEQEGLRLPPVKLFKRGQMDREIYQIICSNIRVADQRIADIKAQAAALSVGKARRTEVRDSYGDDTVRAAIAELRTRAASQMRTFIATIPEGAHRAVAYIDSDGVVNETLEIRLCGQRAGGNLVFDFAGSSPPCAGPMNSVEATTLS</sequence>
<evidence type="ECO:0000259" key="1">
    <source>
        <dbReference type="Pfam" id="PF02538"/>
    </source>
</evidence>
<evidence type="ECO:0000313" key="3">
    <source>
        <dbReference type="Proteomes" id="UP000294835"/>
    </source>
</evidence>
<keyword evidence="3" id="KW-1185">Reference proteome</keyword>